<feature type="transmembrane region" description="Helical" evidence="1">
    <location>
        <begin position="84"/>
        <end position="105"/>
    </location>
</feature>
<feature type="transmembrane region" description="Helical" evidence="1">
    <location>
        <begin position="14"/>
        <end position="35"/>
    </location>
</feature>
<dbReference type="AlphaFoldDB" id="A0A2T0UJC9"/>
<accession>A0A2T0UJC9</accession>
<dbReference type="Proteomes" id="UP000237822">
    <property type="component" value="Unassembled WGS sequence"/>
</dbReference>
<gene>
    <name evidence="2" type="ORF">BCF74_1145</name>
</gene>
<dbReference type="RefSeq" id="WP_106297711.1">
    <property type="nucleotide sequence ID" value="NZ_PVTI01000014.1"/>
</dbReference>
<feature type="transmembrane region" description="Helical" evidence="1">
    <location>
        <begin position="42"/>
        <end position="64"/>
    </location>
</feature>
<dbReference type="OrthoDB" id="4420630at2"/>
<organism evidence="2 3">
    <name type="scientific">Knoellia remsis</name>
    <dbReference type="NCBI Taxonomy" id="407159"/>
    <lineage>
        <taxon>Bacteria</taxon>
        <taxon>Bacillati</taxon>
        <taxon>Actinomycetota</taxon>
        <taxon>Actinomycetes</taxon>
        <taxon>Micrococcales</taxon>
        <taxon>Intrasporangiaceae</taxon>
        <taxon>Knoellia</taxon>
    </lineage>
</organism>
<reference evidence="2 3" key="1">
    <citation type="submission" date="2018-03" db="EMBL/GenBank/DDBJ databases">
        <title>Genomic Encyclopedia of Archaeal and Bacterial Type Strains, Phase II (KMG-II): from individual species to whole genera.</title>
        <authorList>
            <person name="Goeker M."/>
        </authorList>
    </citation>
    <scope>NUCLEOTIDE SEQUENCE [LARGE SCALE GENOMIC DNA]</scope>
    <source>
        <strain evidence="2 3">ATCC BAA-1496</strain>
    </source>
</reference>
<evidence type="ECO:0000256" key="1">
    <source>
        <dbReference type="SAM" id="Phobius"/>
    </source>
</evidence>
<evidence type="ECO:0000313" key="3">
    <source>
        <dbReference type="Proteomes" id="UP000237822"/>
    </source>
</evidence>
<name>A0A2T0UJC9_9MICO</name>
<protein>
    <submittedName>
        <fullName evidence="2">Uncharacterized protein</fullName>
    </submittedName>
</protein>
<keyword evidence="1" id="KW-1133">Transmembrane helix</keyword>
<keyword evidence="3" id="KW-1185">Reference proteome</keyword>
<sequence length="140" mass="14891">MPDTTVVRTSCDRWTAIVIIGIVLSLALGVMVFVTSPTDERALAATVFVLLCGPLFFAGAWALIPDPDAADPVTHAEDTVERAWAQRAGFGAFTNLVAVMGLAALAQYAMGMRALPVPVFLVLGLLSFGVRYLVASRRPL</sequence>
<evidence type="ECO:0000313" key="2">
    <source>
        <dbReference type="EMBL" id="PRY57976.1"/>
    </source>
</evidence>
<comment type="caution">
    <text evidence="2">The sequence shown here is derived from an EMBL/GenBank/DDBJ whole genome shotgun (WGS) entry which is preliminary data.</text>
</comment>
<keyword evidence="1" id="KW-0472">Membrane</keyword>
<dbReference type="EMBL" id="PVTI01000014">
    <property type="protein sequence ID" value="PRY57976.1"/>
    <property type="molecule type" value="Genomic_DNA"/>
</dbReference>
<proteinExistence type="predicted"/>
<feature type="transmembrane region" description="Helical" evidence="1">
    <location>
        <begin position="117"/>
        <end position="134"/>
    </location>
</feature>
<keyword evidence="1" id="KW-0812">Transmembrane</keyword>